<comment type="similarity">
    <text evidence="5 6">Belongs to the class I-like SAM-binding methyltransferase superfamily. C5-methyltransferase family.</text>
</comment>
<dbReference type="InterPro" id="IPR018117">
    <property type="entry name" value="C5_DNA_meth_AS"/>
</dbReference>
<dbReference type="SUPFAM" id="SSF53335">
    <property type="entry name" value="S-adenosyl-L-methionine-dependent methyltransferases"/>
    <property type="match status" value="1"/>
</dbReference>
<feature type="active site" evidence="5">
    <location>
        <position position="110"/>
    </location>
</feature>
<dbReference type="PROSITE" id="PS00094">
    <property type="entry name" value="C5_MTASE_1"/>
    <property type="match status" value="1"/>
</dbReference>
<proteinExistence type="inferred from homology"/>
<dbReference type="InterPro" id="IPR050390">
    <property type="entry name" value="C5-Methyltransferase"/>
</dbReference>
<dbReference type="Gene3D" id="3.40.50.150">
    <property type="entry name" value="Vaccinia Virus protein VP39"/>
    <property type="match status" value="1"/>
</dbReference>
<accession>Q9F6L2</accession>
<comment type="catalytic activity">
    <reaction evidence="7">
        <text>a 2'-deoxycytidine in DNA + S-adenosyl-L-methionine = a 5-methyl-2'-deoxycytidine in DNA + S-adenosyl-L-homocysteine + H(+)</text>
        <dbReference type="Rhea" id="RHEA:13681"/>
        <dbReference type="Rhea" id="RHEA-COMP:11369"/>
        <dbReference type="Rhea" id="RHEA-COMP:11370"/>
        <dbReference type="ChEBI" id="CHEBI:15378"/>
        <dbReference type="ChEBI" id="CHEBI:57856"/>
        <dbReference type="ChEBI" id="CHEBI:59789"/>
        <dbReference type="ChEBI" id="CHEBI:85452"/>
        <dbReference type="ChEBI" id="CHEBI:85454"/>
        <dbReference type="EC" id="2.1.1.37"/>
    </reaction>
</comment>
<dbReference type="EC" id="2.1.1.37" evidence="7"/>
<evidence type="ECO:0000256" key="6">
    <source>
        <dbReference type="RuleBase" id="RU000416"/>
    </source>
</evidence>
<reference evidence="8" key="1">
    <citation type="submission" date="2000-07" db="EMBL/GenBank/DDBJ databases">
        <title>SgrAI restriction-modification system.</title>
        <authorList>
            <person name="Higgins L.S."/>
            <person name="Kong H."/>
        </authorList>
    </citation>
    <scope>NUCLEOTIDE SEQUENCE</scope>
</reference>
<name>Q9F6L2_STRGR</name>
<dbReference type="Gene3D" id="3.90.120.10">
    <property type="entry name" value="DNA Methylase, subunit A, domain 2"/>
    <property type="match status" value="1"/>
</dbReference>
<dbReference type="PANTHER" id="PTHR10629:SF52">
    <property type="entry name" value="DNA (CYTOSINE-5)-METHYLTRANSFERASE 1"/>
    <property type="match status" value="1"/>
</dbReference>
<dbReference type="AlphaFoldDB" id="Q9F6L2"/>
<dbReference type="PROSITE" id="PS51679">
    <property type="entry name" value="SAM_MT_C5"/>
    <property type="match status" value="1"/>
</dbReference>
<keyword evidence="2 5" id="KW-0808">Transferase</keyword>
<dbReference type="InterPro" id="IPR001525">
    <property type="entry name" value="C5_MeTfrase"/>
</dbReference>
<evidence type="ECO:0000256" key="5">
    <source>
        <dbReference type="PROSITE-ProRule" id="PRU01016"/>
    </source>
</evidence>
<dbReference type="GO" id="GO:0032259">
    <property type="term" value="P:methylation"/>
    <property type="evidence" value="ECO:0007669"/>
    <property type="project" value="UniProtKB-KW"/>
</dbReference>
<keyword evidence="4" id="KW-0680">Restriction system</keyword>
<dbReference type="NCBIfam" id="TIGR00675">
    <property type="entry name" value="dcm"/>
    <property type="match status" value="1"/>
</dbReference>
<dbReference type="PANTHER" id="PTHR10629">
    <property type="entry name" value="CYTOSINE-SPECIFIC METHYLTRANSFERASE"/>
    <property type="match status" value="1"/>
</dbReference>
<dbReference type="EMBL" id="AF290880">
    <property type="protein sequence ID" value="AAG31558.1"/>
    <property type="molecule type" value="Genomic_DNA"/>
</dbReference>
<keyword evidence="3 5" id="KW-0949">S-adenosyl-L-methionine</keyword>
<organism evidence="8">
    <name type="scientific">Streptomyces griseus</name>
    <dbReference type="NCBI Taxonomy" id="1911"/>
    <lineage>
        <taxon>Bacteria</taxon>
        <taxon>Bacillati</taxon>
        <taxon>Actinomycetota</taxon>
        <taxon>Actinomycetes</taxon>
        <taxon>Kitasatosporales</taxon>
        <taxon>Streptomycetaceae</taxon>
        <taxon>Streptomyces</taxon>
    </lineage>
</organism>
<dbReference type="REBASE" id="3779">
    <property type="entry name" value="M.SgrAI"/>
</dbReference>
<dbReference type="InterPro" id="IPR029063">
    <property type="entry name" value="SAM-dependent_MTases_sf"/>
</dbReference>
<evidence type="ECO:0000256" key="3">
    <source>
        <dbReference type="ARBA" id="ARBA00022691"/>
    </source>
</evidence>
<evidence type="ECO:0000256" key="1">
    <source>
        <dbReference type="ARBA" id="ARBA00022603"/>
    </source>
</evidence>
<dbReference type="PRINTS" id="PR00105">
    <property type="entry name" value="C5METTRFRASE"/>
</dbReference>
<evidence type="ECO:0000256" key="2">
    <source>
        <dbReference type="ARBA" id="ARBA00022679"/>
    </source>
</evidence>
<evidence type="ECO:0000256" key="7">
    <source>
        <dbReference type="RuleBase" id="RU000417"/>
    </source>
</evidence>
<gene>
    <name evidence="8" type="primary">sgraIM</name>
</gene>
<dbReference type="GO" id="GO:0003886">
    <property type="term" value="F:DNA (cytosine-5-)-methyltransferase activity"/>
    <property type="evidence" value="ECO:0007669"/>
    <property type="project" value="UniProtKB-EC"/>
</dbReference>
<protein>
    <recommendedName>
        <fullName evidence="7">Cytosine-specific methyltransferase</fullName>
        <ecNumber evidence="7">2.1.1.37</ecNumber>
    </recommendedName>
</protein>
<dbReference type="GO" id="GO:0009307">
    <property type="term" value="P:DNA restriction-modification system"/>
    <property type="evidence" value="ECO:0007669"/>
    <property type="project" value="UniProtKB-KW"/>
</dbReference>
<sequence>MTRCQSSRIACWLPTKGSHSMTPRKAVSLFSGCGGFCEGVRLAGFSVEAAVELDRFAAVTYRHNFPEVPLFEGDVHDFLNDSSETWRGEAERFSDVKAGNIDLLFGGPPCQGYSQIGTRILDDPRNQLYAEYVRVLKTLRPRVFLMENVPNMLLMDKGRFKREVLAAFAEAGYSNCGVTVVAASDHGVPQLRRRAIFFGVRDGENLGVDAHAFLEAALAAERKPEVSVRQAIGDLPEVTASHYEPVRYPVTRAKNPFLDEMRLNRDGQWYSRAEKSKKSTAKVLHNHHTKEIQARRKALIALLAPGAKADSLPKEIWNGARLEKWRRLHPDKPAYTILAQMHRDMSEWVHPDYERWITVREAARLQSFHDGFVFQTSEWQMLKQIGNAVPPLMARALAAVASRSLDVMEDSSTDTRFSVPIQQTLELVP</sequence>
<keyword evidence="1 5" id="KW-0489">Methyltransferase</keyword>
<evidence type="ECO:0000313" key="8">
    <source>
        <dbReference type="EMBL" id="AAG31558.1"/>
    </source>
</evidence>
<dbReference type="Pfam" id="PF00145">
    <property type="entry name" value="DNA_methylase"/>
    <property type="match status" value="1"/>
</dbReference>
<evidence type="ECO:0000256" key="4">
    <source>
        <dbReference type="ARBA" id="ARBA00022747"/>
    </source>
</evidence>